<dbReference type="Proteomes" id="UP000887580">
    <property type="component" value="Unplaced"/>
</dbReference>
<name>A0AC35GLV5_9BILA</name>
<evidence type="ECO:0000313" key="2">
    <source>
        <dbReference type="WBParaSite" id="PS1159_v2.g658.t1"/>
    </source>
</evidence>
<proteinExistence type="predicted"/>
<evidence type="ECO:0000313" key="1">
    <source>
        <dbReference type="Proteomes" id="UP000887580"/>
    </source>
</evidence>
<sequence length="200" mass="22857">MSTKSDKDSFIEQSFTTSENQCYNLNLNQRKKCTTLIPVQSNSKTNNVSDNYEENEKLQLWNKSSKVSNFTTHNEDNEDLKNRWKNENALKTTNKSTLSLHIADYENSTEAAASDFFDDENIKGLKRQKFGSIKTSKKCLTDILKSQNPFEFPTQQNGDQRIKPELMQFKASQLGSSQPSSAVSFSLNKYKLMGKWGLII</sequence>
<reference evidence="2" key="1">
    <citation type="submission" date="2022-11" db="UniProtKB">
        <authorList>
            <consortium name="WormBaseParasite"/>
        </authorList>
    </citation>
    <scope>IDENTIFICATION</scope>
</reference>
<dbReference type="WBParaSite" id="PS1159_v2.g658.t1">
    <property type="protein sequence ID" value="PS1159_v2.g658.t1"/>
    <property type="gene ID" value="PS1159_v2.g658"/>
</dbReference>
<protein>
    <submittedName>
        <fullName evidence="2">Exophilin 5</fullName>
    </submittedName>
</protein>
<organism evidence="1 2">
    <name type="scientific">Panagrolaimus sp. PS1159</name>
    <dbReference type="NCBI Taxonomy" id="55785"/>
    <lineage>
        <taxon>Eukaryota</taxon>
        <taxon>Metazoa</taxon>
        <taxon>Ecdysozoa</taxon>
        <taxon>Nematoda</taxon>
        <taxon>Chromadorea</taxon>
        <taxon>Rhabditida</taxon>
        <taxon>Tylenchina</taxon>
        <taxon>Panagrolaimomorpha</taxon>
        <taxon>Panagrolaimoidea</taxon>
        <taxon>Panagrolaimidae</taxon>
        <taxon>Panagrolaimus</taxon>
    </lineage>
</organism>
<accession>A0AC35GLV5</accession>